<dbReference type="SUPFAM" id="SSF81901">
    <property type="entry name" value="HCP-like"/>
    <property type="match status" value="1"/>
</dbReference>
<organism evidence="2 3">
    <name type="scientific">Serendipita vermifera MAFF 305830</name>
    <dbReference type="NCBI Taxonomy" id="933852"/>
    <lineage>
        <taxon>Eukaryota</taxon>
        <taxon>Fungi</taxon>
        <taxon>Dikarya</taxon>
        <taxon>Basidiomycota</taxon>
        <taxon>Agaricomycotina</taxon>
        <taxon>Agaricomycetes</taxon>
        <taxon>Sebacinales</taxon>
        <taxon>Serendipitaceae</taxon>
        <taxon>Serendipita</taxon>
    </lineage>
</organism>
<dbReference type="AlphaFoldDB" id="A0A0C3A739"/>
<dbReference type="OrthoDB" id="9991317at2759"/>
<feature type="domain" description="CHAT" evidence="1">
    <location>
        <begin position="816"/>
        <end position="1100"/>
    </location>
</feature>
<keyword evidence="3" id="KW-1185">Reference proteome</keyword>
<evidence type="ECO:0000313" key="3">
    <source>
        <dbReference type="Proteomes" id="UP000054097"/>
    </source>
</evidence>
<reference evidence="3" key="2">
    <citation type="submission" date="2015-01" db="EMBL/GenBank/DDBJ databases">
        <title>Evolutionary Origins and Diversification of the Mycorrhizal Mutualists.</title>
        <authorList>
            <consortium name="DOE Joint Genome Institute"/>
            <consortium name="Mycorrhizal Genomics Consortium"/>
            <person name="Kohler A."/>
            <person name="Kuo A."/>
            <person name="Nagy L.G."/>
            <person name="Floudas D."/>
            <person name="Copeland A."/>
            <person name="Barry K.W."/>
            <person name="Cichocki N."/>
            <person name="Veneault-Fourrey C."/>
            <person name="LaButti K."/>
            <person name="Lindquist E.A."/>
            <person name="Lipzen A."/>
            <person name="Lundell T."/>
            <person name="Morin E."/>
            <person name="Murat C."/>
            <person name="Riley R."/>
            <person name="Ohm R."/>
            <person name="Sun H."/>
            <person name="Tunlid A."/>
            <person name="Henrissat B."/>
            <person name="Grigoriev I.V."/>
            <person name="Hibbett D.S."/>
            <person name="Martin F."/>
        </authorList>
    </citation>
    <scope>NUCLEOTIDE SEQUENCE [LARGE SCALE GENOMIC DNA]</scope>
    <source>
        <strain evidence="3">MAFF 305830</strain>
    </source>
</reference>
<evidence type="ECO:0000313" key="2">
    <source>
        <dbReference type="EMBL" id="KIM20455.1"/>
    </source>
</evidence>
<protein>
    <recommendedName>
        <fullName evidence="1">CHAT domain-containing protein</fullName>
    </recommendedName>
</protein>
<dbReference type="InterPro" id="IPR024983">
    <property type="entry name" value="CHAT_dom"/>
</dbReference>
<dbReference type="PANTHER" id="PTHR19959">
    <property type="entry name" value="KINESIN LIGHT CHAIN"/>
    <property type="match status" value="1"/>
</dbReference>
<dbReference type="PANTHER" id="PTHR19959:SF119">
    <property type="entry name" value="FUNGAL LIPASE-LIKE DOMAIN-CONTAINING PROTEIN"/>
    <property type="match status" value="1"/>
</dbReference>
<reference evidence="2 3" key="1">
    <citation type="submission" date="2014-04" db="EMBL/GenBank/DDBJ databases">
        <authorList>
            <consortium name="DOE Joint Genome Institute"/>
            <person name="Kuo A."/>
            <person name="Zuccaro A."/>
            <person name="Kohler A."/>
            <person name="Nagy L.G."/>
            <person name="Floudas D."/>
            <person name="Copeland A."/>
            <person name="Barry K.W."/>
            <person name="Cichocki N."/>
            <person name="Veneault-Fourrey C."/>
            <person name="LaButti K."/>
            <person name="Lindquist E.A."/>
            <person name="Lipzen A."/>
            <person name="Lundell T."/>
            <person name="Morin E."/>
            <person name="Murat C."/>
            <person name="Sun H."/>
            <person name="Tunlid A."/>
            <person name="Henrissat B."/>
            <person name="Grigoriev I.V."/>
            <person name="Hibbett D.S."/>
            <person name="Martin F."/>
            <person name="Nordberg H.P."/>
            <person name="Cantor M.N."/>
            <person name="Hua S.X."/>
        </authorList>
    </citation>
    <scope>NUCLEOTIDE SEQUENCE [LARGE SCALE GENOMIC DNA]</scope>
    <source>
        <strain evidence="2 3">MAFF 305830</strain>
    </source>
</reference>
<name>A0A0C3A739_SERVB</name>
<dbReference type="Pfam" id="PF12770">
    <property type="entry name" value="CHAT"/>
    <property type="match status" value="1"/>
</dbReference>
<dbReference type="SUPFAM" id="SSF48452">
    <property type="entry name" value="TPR-like"/>
    <property type="match status" value="1"/>
</dbReference>
<dbReference type="InterPro" id="IPR011990">
    <property type="entry name" value="TPR-like_helical_dom_sf"/>
</dbReference>
<dbReference type="HOGENOM" id="CLU_001305_0_0_1"/>
<accession>A0A0C3A739</accession>
<gene>
    <name evidence="2" type="ORF">M408DRAFT_82013</name>
</gene>
<dbReference type="EMBL" id="KN824433">
    <property type="protein sequence ID" value="KIM20455.1"/>
    <property type="molecule type" value="Genomic_DNA"/>
</dbReference>
<proteinExistence type="predicted"/>
<sequence length="1100" mass="122601">MILCQNAVNVINNTDPDISKWLFNLGHCNISRFDRFGQIEDINEAVSVLGRMVGLLRDEDPSMHAALSILASSLQKRFRLSGNLDDLVQAILFQQLAVNITADSHPNKPELLNNLGTFTQSRFERLGDVEDLNKAVSFKQTAVNLTPDGHPNRPLWLSNLGSAIQSRFERFGDIGDLETGISLYQAAIDLTSDSHLDRPCLLINLGNSVQARFKRLGDVRDLERAISLLQAAVDLMPDGHPNKPGLLNDIGNSFQSRFECLGNIKDLERAILFQQAAVDLAPNGHPDEQNWLNNLGISFQLRFGRLGDVRDLERAISLKQDAVDRTPDHHPNKPELLNTLGKSLRSRFERLGDIEDLDRVVSLRQAAVELVPDGHPSKTRLLNSLGVSVLSRFQRLGKVEDLEKALSFQRAAVESTPDDHPDKPARLSSLGSIVELRFQRLGEIRDLERAISVFQAAINLIPDGHPDKPGMLNNLGGSVYSRFERFGDVGDLEKGAISFYQEAFDLTPQGYPLKADILSHLGELFLSRFYHTNCVADLQRAISFFSSSATSLTGSSVTRFESACLWAILLRMEGKKSLHALEYAINLLPGVAWLGMPITSQYAELTKSGNIVRYAVAVAIELEEYETALEWAEYGRSIVWQNLLGLRNPSDDLGRIHPKLASQLKGISQKLEESLSRSKLPKEAEPASLQEVASRASILAAEWDRIIEEVRKLPDFENFLKAKTFDKLTPAAYEGPVAIINVHRLRSDALILIPHDSQDSKVSIVHIPLQSFSRQMSVNLLHDFSRLLSSAEVRARDTRRSERVSCFVDREDAFKRILHSLWLHVAKPILDGLAYKVRLPTHGPGDHSRIWWCATGSLAFLPIHAAGNYDSDIVGEKISDYVISSYTPTLTAILEQSQPYVTDDFQILTVAQPSTPYASRLPNTEIEINQIKEIVGVLRVESLISEEATTVRVLQAMKESNWIHLACHGVQDHKESMKSGFLLHDKTLELSELIREPLPKAEFAFLSACQTAKGDEKVAEESVHLAAGMLFSGCKGVIGTMWSIQDEDAPKVTKAVYERMLKDGKANRKEAARALHEAVKELRESGADFLSWVPFIHMGR</sequence>
<dbReference type="Proteomes" id="UP000054097">
    <property type="component" value="Unassembled WGS sequence"/>
</dbReference>
<dbReference type="Gene3D" id="1.25.40.10">
    <property type="entry name" value="Tetratricopeptide repeat domain"/>
    <property type="match status" value="2"/>
</dbReference>
<dbReference type="STRING" id="933852.A0A0C3A739"/>
<evidence type="ECO:0000259" key="1">
    <source>
        <dbReference type="Pfam" id="PF12770"/>
    </source>
</evidence>